<dbReference type="CDD" id="cd12148">
    <property type="entry name" value="fungal_TF_MHR"/>
    <property type="match status" value="1"/>
</dbReference>
<dbReference type="PANTHER" id="PTHR31001:SF50">
    <property type="entry name" value="ZN(II)2CYS6 TRANSCRIPTION FACTOR (EUROFUNG)"/>
    <property type="match status" value="1"/>
</dbReference>
<keyword evidence="7" id="KW-1185">Reference proteome</keyword>
<keyword evidence="2" id="KW-0479">Metal-binding</keyword>
<evidence type="ECO:0000256" key="3">
    <source>
        <dbReference type="ARBA" id="ARBA00023242"/>
    </source>
</evidence>
<dbReference type="SMART" id="SM00906">
    <property type="entry name" value="Fungal_trans"/>
    <property type="match status" value="1"/>
</dbReference>
<dbReference type="InterPro" id="IPR001138">
    <property type="entry name" value="Zn2Cys6_DnaBD"/>
</dbReference>
<feature type="region of interest" description="Disordered" evidence="4">
    <location>
        <begin position="268"/>
        <end position="298"/>
    </location>
</feature>
<accession>A0AA38RFC6</accession>
<name>A0AA38RFC6_9PEZI</name>
<dbReference type="CDD" id="cd00067">
    <property type="entry name" value="GAL4"/>
    <property type="match status" value="1"/>
</dbReference>
<dbReference type="SMART" id="SM00066">
    <property type="entry name" value="GAL4"/>
    <property type="match status" value="1"/>
</dbReference>
<feature type="region of interest" description="Disordered" evidence="4">
    <location>
        <begin position="109"/>
        <end position="224"/>
    </location>
</feature>
<feature type="domain" description="Zn(2)-C6 fungal-type" evidence="5">
    <location>
        <begin position="45"/>
        <end position="74"/>
    </location>
</feature>
<feature type="compositionally biased region" description="Polar residues" evidence="4">
    <location>
        <begin position="61"/>
        <end position="71"/>
    </location>
</feature>
<gene>
    <name evidence="6" type="ORF">NKR23_g5983</name>
</gene>
<proteinExistence type="predicted"/>
<dbReference type="SUPFAM" id="SSF57701">
    <property type="entry name" value="Zn2/Cys6 DNA-binding domain"/>
    <property type="match status" value="1"/>
</dbReference>
<feature type="compositionally biased region" description="Low complexity" evidence="4">
    <location>
        <begin position="120"/>
        <end position="132"/>
    </location>
</feature>
<feature type="region of interest" description="Disordered" evidence="4">
    <location>
        <begin position="1"/>
        <end position="43"/>
    </location>
</feature>
<dbReference type="EMBL" id="JANBVO010000016">
    <property type="protein sequence ID" value="KAJ9144471.1"/>
    <property type="molecule type" value="Genomic_DNA"/>
</dbReference>
<feature type="compositionally biased region" description="Pro residues" evidence="4">
    <location>
        <begin position="146"/>
        <end position="157"/>
    </location>
</feature>
<dbReference type="GO" id="GO:0003677">
    <property type="term" value="F:DNA binding"/>
    <property type="evidence" value="ECO:0007669"/>
    <property type="project" value="InterPro"/>
</dbReference>
<evidence type="ECO:0000259" key="5">
    <source>
        <dbReference type="PROSITE" id="PS50048"/>
    </source>
</evidence>
<comment type="caution">
    <text evidence="6">The sequence shown here is derived from an EMBL/GenBank/DDBJ whole genome shotgun (WGS) entry which is preliminary data.</text>
</comment>
<dbReference type="Pfam" id="PF04082">
    <property type="entry name" value="Fungal_trans"/>
    <property type="match status" value="1"/>
</dbReference>
<dbReference type="InterPro" id="IPR007219">
    <property type="entry name" value="XnlR_reg_dom"/>
</dbReference>
<feature type="compositionally biased region" description="Basic residues" evidence="4">
    <location>
        <begin position="739"/>
        <end position="749"/>
    </location>
</feature>
<comment type="subcellular location">
    <subcellularLocation>
        <location evidence="1">Nucleus</location>
    </subcellularLocation>
</comment>
<dbReference type="GO" id="GO:0005634">
    <property type="term" value="C:nucleus"/>
    <property type="evidence" value="ECO:0007669"/>
    <property type="project" value="UniProtKB-SubCell"/>
</dbReference>
<feature type="region of interest" description="Disordered" evidence="4">
    <location>
        <begin position="60"/>
        <end position="83"/>
    </location>
</feature>
<organism evidence="6 7">
    <name type="scientific">Pleurostoma richardsiae</name>
    <dbReference type="NCBI Taxonomy" id="41990"/>
    <lineage>
        <taxon>Eukaryota</taxon>
        <taxon>Fungi</taxon>
        <taxon>Dikarya</taxon>
        <taxon>Ascomycota</taxon>
        <taxon>Pezizomycotina</taxon>
        <taxon>Sordariomycetes</taxon>
        <taxon>Sordariomycetidae</taxon>
        <taxon>Calosphaeriales</taxon>
        <taxon>Pleurostomataceae</taxon>
        <taxon>Pleurostoma</taxon>
    </lineage>
</organism>
<dbReference type="InterPro" id="IPR050613">
    <property type="entry name" value="Sec_Metabolite_Reg"/>
</dbReference>
<dbReference type="AlphaFoldDB" id="A0AA38RFC6"/>
<dbReference type="InterPro" id="IPR036864">
    <property type="entry name" value="Zn2-C6_fun-type_DNA-bd_sf"/>
</dbReference>
<keyword evidence="3" id="KW-0539">Nucleus</keyword>
<dbReference type="Pfam" id="PF00172">
    <property type="entry name" value="Zn_clus"/>
    <property type="match status" value="1"/>
</dbReference>
<dbReference type="GO" id="GO:0000981">
    <property type="term" value="F:DNA-binding transcription factor activity, RNA polymerase II-specific"/>
    <property type="evidence" value="ECO:0007669"/>
    <property type="project" value="InterPro"/>
</dbReference>
<dbReference type="GO" id="GO:0008270">
    <property type="term" value="F:zinc ion binding"/>
    <property type="evidence" value="ECO:0007669"/>
    <property type="project" value="InterPro"/>
</dbReference>
<dbReference type="Gene3D" id="4.10.240.10">
    <property type="entry name" value="Zn(2)-C6 fungal-type DNA-binding domain"/>
    <property type="match status" value="1"/>
</dbReference>
<dbReference type="GO" id="GO:0006351">
    <property type="term" value="P:DNA-templated transcription"/>
    <property type="evidence" value="ECO:0007669"/>
    <property type="project" value="InterPro"/>
</dbReference>
<evidence type="ECO:0000256" key="1">
    <source>
        <dbReference type="ARBA" id="ARBA00004123"/>
    </source>
</evidence>
<protein>
    <submittedName>
        <fullName evidence="6">C6 transcription factor</fullName>
    </submittedName>
</protein>
<dbReference type="PROSITE" id="PS00463">
    <property type="entry name" value="ZN2_CY6_FUNGAL_1"/>
    <property type="match status" value="1"/>
</dbReference>
<dbReference type="PROSITE" id="PS50048">
    <property type="entry name" value="ZN2_CY6_FUNGAL_2"/>
    <property type="match status" value="1"/>
</dbReference>
<sequence length="836" mass="92544">MESQDCPQSRAPGEKAADSITSSWNREPLLVGADAQQQRPAPRRVCAACRRRKVGCDKKQPCQNCKKSNSECVYPPDGKSAAQQVDPELWEHLRRLEPMFKSLVDRIDQHGSLFNPPSPSVTSSTASAAPQARRPPPVSSQEGRGRPPPAPVPPTPPHSVDSSSTIPHGGGLQAPVAEAHTDHDTDIALPVGDSSVARAPSRAQLQQRSPRRGGAAPAPAPAASPPVLLKASAATPPAWSPYGATAGKLVRDNGRRRYVNGMFWETLHSENNDSDSGEGVDTDDDDLEDHDAQPCSSRPVQSSFLYSLLFEACAVRRGGDLAAFHPPPHHRFRAWQLFKENVHPVVTVLHVPSVEPVLMEYMGREDVSSNSIPAPLEALMFVVYFGAAISLTQDDCESQFGCPQSELLARLRAGIDEALAAAGLMDTDDMLTLQTFVIYLALLRSHDPTSSWNLTGLAARLAQSLGMHRDGSNFALPPFDAELRRRLWWTICILDAPASEDYSCSPSLLELSSFDARLPLNINDADLHPNLTEYPPERRGLTDMSFTVARCWVSDLWRTMIDTRRTDPTTGKSFRSMTVAEKERWVDTQRDRIREKVSGGNQASGEPLQCLIDAFIGTIFCNLQLFIHNPLAQQGTAPSSEEQRRRVFREAIDCMVHSYRLRTDPRAARWSWLTRCYNEWHALAVVLAELCDRPLAKDADRAWRVVEQNAVLRWESAVSHRRLHQWRSVMRTIERARRRRRKELGRRHAQLSAPGGIARPALLSSRDNGSGEGAGMGQPQGDHYQDAGTASSWDHDAFSFGNFVDSEMLVDPQMFSPTHMEALLSMQREEPANAHG</sequence>
<feature type="region of interest" description="Disordered" evidence="4">
    <location>
        <begin position="739"/>
        <end position="790"/>
    </location>
</feature>
<feature type="compositionally biased region" description="Acidic residues" evidence="4">
    <location>
        <begin position="272"/>
        <end position="289"/>
    </location>
</feature>
<evidence type="ECO:0000313" key="6">
    <source>
        <dbReference type="EMBL" id="KAJ9144471.1"/>
    </source>
</evidence>
<evidence type="ECO:0000256" key="2">
    <source>
        <dbReference type="ARBA" id="ARBA00022723"/>
    </source>
</evidence>
<dbReference type="PANTHER" id="PTHR31001">
    <property type="entry name" value="UNCHARACTERIZED TRANSCRIPTIONAL REGULATORY PROTEIN"/>
    <property type="match status" value="1"/>
</dbReference>
<reference evidence="6" key="1">
    <citation type="submission" date="2022-07" db="EMBL/GenBank/DDBJ databases">
        <title>Fungi with potential for degradation of polypropylene.</title>
        <authorList>
            <person name="Gostincar C."/>
        </authorList>
    </citation>
    <scope>NUCLEOTIDE SEQUENCE</scope>
    <source>
        <strain evidence="6">EXF-13308</strain>
    </source>
</reference>
<evidence type="ECO:0000256" key="4">
    <source>
        <dbReference type="SAM" id="MobiDB-lite"/>
    </source>
</evidence>
<dbReference type="Proteomes" id="UP001174694">
    <property type="component" value="Unassembled WGS sequence"/>
</dbReference>
<evidence type="ECO:0000313" key="7">
    <source>
        <dbReference type="Proteomes" id="UP001174694"/>
    </source>
</evidence>